<feature type="domain" description="TauD/TfdA-like" evidence="5">
    <location>
        <begin position="115"/>
        <end position="328"/>
    </location>
</feature>
<dbReference type="InterPro" id="IPR042098">
    <property type="entry name" value="TauD-like_sf"/>
</dbReference>
<organism evidence="6 7">
    <name type="scientific">Yinghuangia aomiensis</name>
    <dbReference type="NCBI Taxonomy" id="676205"/>
    <lineage>
        <taxon>Bacteria</taxon>
        <taxon>Bacillati</taxon>
        <taxon>Actinomycetota</taxon>
        <taxon>Actinomycetes</taxon>
        <taxon>Kitasatosporales</taxon>
        <taxon>Streptomycetaceae</taxon>
        <taxon>Yinghuangia</taxon>
    </lineage>
</organism>
<reference evidence="7" key="1">
    <citation type="journal article" date="2019" name="Int. J. Syst. Evol. Microbiol.">
        <title>The Global Catalogue of Microorganisms (GCM) 10K type strain sequencing project: providing services to taxonomists for standard genome sequencing and annotation.</title>
        <authorList>
            <consortium name="The Broad Institute Genomics Platform"/>
            <consortium name="The Broad Institute Genome Sequencing Center for Infectious Disease"/>
            <person name="Wu L."/>
            <person name="Ma J."/>
        </authorList>
    </citation>
    <scope>NUCLEOTIDE SEQUENCE [LARGE SCALE GENOMIC DNA]</scope>
    <source>
        <strain evidence="7">JCM 17986</strain>
    </source>
</reference>
<keyword evidence="3" id="KW-0560">Oxidoreductase</keyword>
<dbReference type="SUPFAM" id="SSF51197">
    <property type="entry name" value="Clavaminate synthase-like"/>
    <property type="match status" value="1"/>
</dbReference>
<accession>A0ABP9I7Q9</accession>
<evidence type="ECO:0000313" key="7">
    <source>
        <dbReference type="Proteomes" id="UP001500466"/>
    </source>
</evidence>
<evidence type="ECO:0000256" key="4">
    <source>
        <dbReference type="ARBA" id="ARBA00023004"/>
    </source>
</evidence>
<evidence type="ECO:0000313" key="6">
    <source>
        <dbReference type="EMBL" id="GAA4990002.1"/>
    </source>
</evidence>
<dbReference type="EMBL" id="BAABHS010000038">
    <property type="protein sequence ID" value="GAA4990002.1"/>
    <property type="molecule type" value="Genomic_DNA"/>
</dbReference>
<comment type="similarity">
    <text evidence="1">Belongs to the clavaminate synthase family.</text>
</comment>
<keyword evidence="2" id="KW-0479">Metal-binding</keyword>
<dbReference type="InterPro" id="IPR003819">
    <property type="entry name" value="TauD/TfdA-like"/>
</dbReference>
<evidence type="ECO:0000256" key="2">
    <source>
        <dbReference type="ARBA" id="ARBA00022723"/>
    </source>
</evidence>
<evidence type="ECO:0000256" key="1">
    <source>
        <dbReference type="ARBA" id="ARBA00008425"/>
    </source>
</evidence>
<keyword evidence="4" id="KW-0408">Iron</keyword>
<keyword evidence="7" id="KW-1185">Reference proteome</keyword>
<name>A0ABP9I7Q9_9ACTN</name>
<dbReference type="Pfam" id="PF02668">
    <property type="entry name" value="TauD"/>
    <property type="match status" value="1"/>
</dbReference>
<gene>
    <name evidence="6" type="ORF">GCM10023205_71570</name>
</gene>
<dbReference type="PIRSF" id="PIRSF019543">
    <property type="entry name" value="Clavaminate_syn"/>
    <property type="match status" value="1"/>
</dbReference>
<protein>
    <submittedName>
        <fullName evidence="6">Clavaminate synthase family protein</fullName>
    </submittedName>
</protein>
<dbReference type="InterPro" id="IPR014503">
    <property type="entry name" value="Clavaminate_syn-like"/>
</dbReference>
<evidence type="ECO:0000256" key="3">
    <source>
        <dbReference type="ARBA" id="ARBA00023002"/>
    </source>
</evidence>
<dbReference type="RefSeq" id="WP_345679988.1">
    <property type="nucleotide sequence ID" value="NZ_BAABHS010000038.1"/>
</dbReference>
<evidence type="ECO:0000259" key="5">
    <source>
        <dbReference type="Pfam" id="PF02668"/>
    </source>
</evidence>
<comment type="caution">
    <text evidence="6">The sequence shown here is derived from an EMBL/GenBank/DDBJ whole genome shotgun (WGS) entry which is preliminary data.</text>
</comment>
<sequence>MTLTPLLTARAAALLRPDDAVVVHVDRPGQVALFALARSLDPGDEAPDEAARRDWAEHGAAMSAALPADVHRAVARYRGRGAPAEALLLRAVLAGLPKLVPTPTTLTPTAVGADAQRGALALLGVASLLGEPFGFRSLYGGRLVQHVLPVRTHHAAQTSGDSTDLLWHVEDAHRPDRCHYLALLCLRGAPDAATVFASARAIQDRVGDRWGRILREPRFAVRPDSAHLTDGAHDGPQSAAAAPVAVLSGPVDDPEIRFDAVYLRPHDPGDDEAAEALRSASEAAGAAAVGHVLEPGDLLVLDNRRAVHGRTLFRPRYDGTDRWLLRAMVCADLAEHRRRRGLRALT</sequence>
<dbReference type="Gene3D" id="3.60.130.10">
    <property type="entry name" value="Clavaminate synthase-like"/>
    <property type="match status" value="1"/>
</dbReference>
<dbReference type="Proteomes" id="UP001500466">
    <property type="component" value="Unassembled WGS sequence"/>
</dbReference>
<proteinExistence type="inferred from homology"/>